<organism evidence="2 3">
    <name type="scientific">Cryphonectria parasitica (strain ATCC 38755 / EP155)</name>
    <dbReference type="NCBI Taxonomy" id="660469"/>
    <lineage>
        <taxon>Eukaryota</taxon>
        <taxon>Fungi</taxon>
        <taxon>Dikarya</taxon>
        <taxon>Ascomycota</taxon>
        <taxon>Pezizomycotina</taxon>
        <taxon>Sordariomycetes</taxon>
        <taxon>Sordariomycetidae</taxon>
        <taxon>Diaporthales</taxon>
        <taxon>Cryphonectriaceae</taxon>
        <taxon>Cryphonectria-Endothia species complex</taxon>
        <taxon>Cryphonectria</taxon>
    </lineage>
</organism>
<dbReference type="GeneID" id="63842197"/>
<proteinExistence type="predicted"/>
<keyword evidence="1" id="KW-0732">Signal</keyword>
<sequence length="279" mass="29492">MFSTVVLSSLAILAKASPINTTKSTVDIAWTGTIPGHGEVSLYGNANSVEDQILAIKPSLKDNLVVMNPFMSKAPQAFNETSMTVSNFSYMDKTPTDGNIVAGMQPALAARTYPIDNSQNLDDGYTETHWNCGNFATGDYNEGFGAIAAVNAPGGVTGGYWTVPGAEGDGTATCRRLGCSRASYTHTAVYWCNDQPFDVTAPANVLAALAGMIAMGYNEFGWHGCCLTSQTRGTNHQYSGQVFPGNGTNIVVGWGDCSNDDYDVLPSTYALPGPYGVCI</sequence>
<feature type="signal peptide" evidence="1">
    <location>
        <begin position="1"/>
        <end position="16"/>
    </location>
</feature>
<dbReference type="OrthoDB" id="3552888at2759"/>
<evidence type="ECO:0000313" key="3">
    <source>
        <dbReference type="Proteomes" id="UP000803844"/>
    </source>
</evidence>
<protein>
    <submittedName>
        <fullName evidence="2">Uncharacterized protein</fullName>
    </submittedName>
</protein>
<dbReference type="RefSeq" id="XP_040782097.1">
    <property type="nucleotide sequence ID" value="XM_040925068.1"/>
</dbReference>
<keyword evidence="3" id="KW-1185">Reference proteome</keyword>
<dbReference type="EMBL" id="MU032344">
    <property type="protein sequence ID" value="KAF3771136.1"/>
    <property type="molecule type" value="Genomic_DNA"/>
</dbReference>
<evidence type="ECO:0000313" key="2">
    <source>
        <dbReference type="EMBL" id="KAF3771136.1"/>
    </source>
</evidence>
<reference evidence="2" key="1">
    <citation type="journal article" date="2020" name="Phytopathology">
        <title>Genome sequence of the chestnut blight fungus Cryphonectria parasitica EP155: A fundamental resource for an archetypical invasive plant pathogen.</title>
        <authorList>
            <person name="Crouch J.A."/>
            <person name="Dawe A."/>
            <person name="Aerts A."/>
            <person name="Barry K."/>
            <person name="Churchill A.C.L."/>
            <person name="Grimwood J."/>
            <person name="Hillman B."/>
            <person name="Milgroom M.G."/>
            <person name="Pangilinan J."/>
            <person name="Smith M."/>
            <person name="Salamov A."/>
            <person name="Schmutz J."/>
            <person name="Yadav J."/>
            <person name="Grigoriev I.V."/>
            <person name="Nuss D."/>
        </authorList>
    </citation>
    <scope>NUCLEOTIDE SEQUENCE</scope>
    <source>
        <strain evidence="2">EP155</strain>
    </source>
</reference>
<gene>
    <name evidence="2" type="ORF">M406DRAFT_67466</name>
</gene>
<accession>A0A9P4YD20</accession>
<dbReference type="Proteomes" id="UP000803844">
    <property type="component" value="Unassembled WGS sequence"/>
</dbReference>
<comment type="caution">
    <text evidence="2">The sequence shown here is derived from an EMBL/GenBank/DDBJ whole genome shotgun (WGS) entry which is preliminary data.</text>
</comment>
<dbReference type="AlphaFoldDB" id="A0A9P4YD20"/>
<feature type="chain" id="PRO_5040503199" evidence="1">
    <location>
        <begin position="17"/>
        <end position="279"/>
    </location>
</feature>
<evidence type="ECO:0000256" key="1">
    <source>
        <dbReference type="SAM" id="SignalP"/>
    </source>
</evidence>
<name>A0A9P4YD20_CRYP1</name>